<accession>A0AAQ3ASW8</accession>
<gene>
    <name evidence="2" type="ORF">PSR59_08915</name>
</gene>
<reference evidence="2" key="1">
    <citation type="submission" date="2023-02" db="EMBL/GenBank/DDBJ databases">
        <title>Complete genome sequence of Lactobacillus ruminis CACC888 isolated from Pig feces.</title>
        <authorList>
            <person name="Park S."/>
            <person name="Park M.A."/>
            <person name="Kim D.-H."/>
            <person name="Kim Y."/>
        </authorList>
    </citation>
    <scope>NUCLEOTIDE SEQUENCE</scope>
    <source>
        <strain evidence="2">CACC888</strain>
    </source>
</reference>
<feature type="region of interest" description="Disordered" evidence="1">
    <location>
        <begin position="43"/>
        <end position="70"/>
    </location>
</feature>
<evidence type="ECO:0000313" key="3">
    <source>
        <dbReference type="Proteomes" id="UP001222683"/>
    </source>
</evidence>
<dbReference type="EMBL" id="CP117692">
    <property type="protein sequence ID" value="WDC81745.1"/>
    <property type="molecule type" value="Genomic_DNA"/>
</dbReference>
<feature type="compositionally biased region" description="Basic residues" evidence="1">
    <location>
        <begin position="47"/>
        <end position="65"/>
    </location>
</feature>
<dbReference type="Proteomes" id="UP001222683">
    <property type="component" value="Chromosome"/>
</dbReference>
<dbReference type="RefSeq" id="WP_273744880.1">
    <property type="nucleotide sequence ID" value="NZ_CP117692.1"/>
</dbReference>
<evidence type="ECO:0000313" key="2">
    <source>
        <dbReference type="EMBL" id="WDC81745.1"/>
    </source>
</evidence>
<proteinExistence type="predicted"/>
<protein>
    <submittedName>
        <fullName evidence="2">Uncharacterized protein</fullName>
    </submittedName>
</protein>
<organism evidence="2 3">
    <name type="scientific">Ligilactobacillus ruminis</name>
    <dbReference type="NCBI Taxonomy" id="1623"/>
    <lineage>
        <taxon>Bacteria</taxon>
        <taxon>Bacillati</taxon>
        <taxon>Bacillota</taxon>
        <taxon>Bacilli</taxon>
        <taxon>Lactobacillales</taxon>
        <taxon>Lactobacillaceae</taxon>
        <taxon>Ligilactobacillus</taxon>
    </lineage>
</organism>
<name>A0AAQ3ASW8_9LACO</name>
<sequence>MNFGESVTYLANEYGWDVFEHLEDYRDEEAAWVVRKARGERNLHPPKNLKRGRLKPKPERKRAVPKMREHKVTDPEEIKRKLLEFDRQHMPIRRQAEILGYSTFFIGERRRKLGLARSYDNRYVKIRCENLDTGEVTSFPSVACASRCLTSSENTLQAKFLREKTDTVIYKIWKVTKIRGEQKL</sequence>
<dbReference type="AlphaFoldDB" id="A0AAQ3ASW8"/>
<evidence type="ECO:0000256" key="1">
    <source>
        <dbReference type="SAM" id="MobiDB-lite"/>
    </source>
</evidence>